<dbReference type="Proteomes" id="UP001385892">
    <property type="component" value="Unassembled WGS sequence"/>
</dbReference>
<dbReference type="EMBL" id="JBBKZT010000003">
    <property type="protein sequence ID" value="MEJ8846826.1"/>
    <property type="molecule type" value="Genomic_DNA"/>
</dbReference>
<dbReference type="InterPro" id="IPR021409">
    <property type="entry name" value="DUF3047"/>
</dbReference>
<evidence type="ECO:0000256" key="1">
    <source>
        <dbReference type="SAM" id="SignalP"/>
    </source>
</evidence>
<dbReference type="RefSeq" id="WP_340341966.1">
    <property type="nucleotide sequence ID" value="NZ_JBBKZT010000003.1"/>
</dbReference>
<comment type="caution">
    <text evidence="2">The sequence shown here is derived from an EMBL/GenBank/DDBJ whole genome shotgun (WGS) entry which is preliminary data.</text>
</comment>
<proteinExistence type="predicted"/>
<feature type="signal peptide" evidence="1">
    <location>
        <begin position="1"/>
        <end position="36"/>
    </location>
</feature>
<dbReference type="Pfam" id="PF11249">
    <property type="entry name" value="DUF3047"/>
    <property type="match status" value="1"/>
</dbReference>
<protein>
    <submittedName>
        <fullName evidence="2">DUF3047 domain-containing protein</fullName>
    </submittedName>
</protein>
<sequence length="276" mass="30050">MFSKEGSSNFPLQQQRRAWPALAALCIAAWVVPAQAEESIRAFSNATGDQPPAPWHFSGLPNKVPTKFEVVQQGSQRVLKVESDKSYGTLVHRTMVPLQRDPTLTWRWRVEQFVQGTDLHVKAGDDSAAKLCVFFNLPSDKLSISERTQLKLARAVSGEDVPTETLCYVWDVKEPKGSLFVNAFTNRMQMLVLESGPTTAAGGWVPEKRNVLEDYRRAFGREAGTLVPDVVAVAVAADSDNTQGHGLSFFSDIDLRGTAAPELVGAKPAAAPGAAE</sequence>
<feature type="chain" id="PRO_5046513060" evidence="1">
    <location>
        <begin position="37"/>
        <end position="276"/>
    </location>
</feature>
<accession>A0ABU8WH55</accession>
<gene>
    <name evidence="2" type="ORF">WKW82_09210</name>
</gene>
<keyword evidence="1" id="KW-0732">Signal</keyword>
<organism evidence="2 3">
    <name type="scientific">Variovorax rhizosphaerae</name>
    <dbReference type="NCBI Taxonomy" id="1836200"/>
    <lineage>
        <taxon>Bacteria</taxon>
        <taxon>Pseudomonadati</taxon>
        <taxon>Pseudomonadota</taxon>
        <taxon>Betaproteobacteria</taxon>
        <taxon>Burkholderiales</taxon>
        <taxon>Comamonadaceae</taxon>
        <taxon>Variovorax</taxon>
    </lineage>
</organism>
<evidence type="ECO:0000313" key="2">
    <source>
        <dbReference type="EMBL" id="MEJ8846826.1"/>
    </source>
</evidence>
<reference evidence="2 3" key="1">
    <citation type="submission" date="2024-03" db="EMBL/GenBank/DDBJ databases">
        <title>Novel species of the genus Variovorax.</title>
        <authorList>
            <person name="Liu Q."/>
            <person name="Xin Y.-H."/>
        </authorList>
    </citation>
    <scope>NUCLEOTIDE SEQUENCE [LARGE SCALE GENOMIC DNA]</scope>
    <source>
        <strain evidence="2 3">KACC 18900</strain>
    </source>
</reference>
<keyword evidence="3" id="KW-1185">Reference proteome</keyword>
<name>A0ABU8WH55_9BURK</name>
<evidence type="ECO:0000313" key="3">
    <source>
        <dbReference type="Proteomes" id="UP001385892"/>
    </source>
</evidence>